<protein>
    <submittedName>
        <fullName evidence="3">Uncharacterized protein</fullName>
    </submittedName>
</protein>
<comment type="similarity">
    <text evidence="1">Belongs to the DNA polymerase delta/II small subunit family.</text>
</comment>
<keyword evidence="2" id="KW-0235">DNA replication</keyword>
<dbReference type="VEuPathDB" id="VectorBase:GPPI001488"/>
<dbReference type="EMBL" id="JXJN01000314">
    <property type="status" value="NOT_ANNOTATED_CDS"/>
    <property type="molecule type" value="Genomic_DNA"/>
</dbReference>
<reference evidence="3" key="2">
    <citation type="submission" date="2020-05" db="UniProtKB">
        <authorList>
            <consortium name="EnsemblMetazoa"/>
        </authorList>
    </citation>
    <scope>IDENTIFICATION</scope>
    <source>
        <strain evidence="3">IAEA</strain>
    </source>
</reference>
<proteinExistence type="inferred from homology"/>
<dbReference type="PANTHER" id="PTHR10416:SF0">
    <property type="entry name" value="DNA POLYMERASE DELTA SUBUNIT 2"/>
    <property type="match status" value="1"/>
</dbReference>
<dbReference type="EnsemblMetazoa" id="GPPI001488-RA">
    <property type="protein sequence ID" value="GPPI001488-PA"/>
    <property type="gene ID" value="GPPI001488"/>
</dbReference>
<evidence type="ECO:0000256" key="2">
    <source>
        <dbReference type="ARBA" id="ARBA00022705"/>
    </source>
</evidence>
<reference evidence="4" key="1">
    <citation type="submission" date="2015-01" db="EMBL/GenBank/DDBJ databases">
        <authorList>
            <person name="Aksoy S."/>
            <person name="Warren W."/>
            <person name="Wilson R.K."/>
        </authorList>
    </citation>
    <scope>NUCLEOTIDE SEQUENCE [LARGE SCALE GENOMIC DNA]</scope>
    <source>
        <strain evidence="4">IAEA</strain>
    </source>
</reference>
<dbReference type="GO" id="GO:0006271">
    <property type="term" value="P:DNA strand elongation involved in DNA replication"/>
    <property type="evidence" value="ECO:0007669"/>
    <property type="project" value="TreeGrafter"/>
</dbReference>
<dbReference type="GO" id="GO:0043625">
    <property type="term" value="C:delta DNA polymerase complex"/>
    <property type="evidence" value="ECO:0007669"/>
    <property type="project" value="TreeGrafter"/>
</dbReference>
<accession>A0A1B0AM29</accession>
<dbReference type="InterPro" id="IPR024826">
    <property type="entry name" value="DNA_pol_delta/II_ssu"/>
</dbReference>
<dbReference type="STRING" id="67801.A0A1B0AM29"/>
<sequence length="77" mass="8849">MPKQPFRYCMLPLGGRYENIEYVPNPYDCFIDEMRVLETLGQNIGDLLRTPTAQDTLTCYPYISTERICPVAGSKKI</sequence>
<keyword evidence="4" id="KW-1185">Reference proteome</keyword>
<evidence type="ECO:0000313" key="3">
    <source>
        <dbReference type="EnsemblMetazoa" id="GPPI001488-PA"/>
    </source>
</evidence>
<evidence type="ECO:0000256" key="1">
    <source>
        <dbReference type="ARBA" id="ARBA00006035"/>
    </source>
</evidence>
<dbReference type="Gene3D" id="3.60.21.50">
    <property type="match status" value="1"/>
</dbReference>
<name>A0A1B0AM29_9MUSC</name>
<dbReference type="Proteomes" id="UP000092460">
    <property type="component" value="Unassembled WGS sequence"/>
</dbReference>
<evidence type="ECO:0000313" key="4">
    <source>
        <dbReference type="Proteomes" id="UP000092460"/>
    </source>
</evidence>
<dbReference type="AlphaFoldDB" id="A0A1B0AM29"/>
<dbReference type="PANTHER" id="PTHR10416">
    <property type="entry name" value="DNA POLYMERASE DELTA SUBUNIT 2"/>
    <property type="match status" value="1"/>
</dbReference>
<organism evidence="3 4">
    <name type="scientific">Glossina palpalis gambiensis</name>
    <dbReference type="NCBI Taxonomy" id="67801"/>
    <lineage>
        <taxon>Eukaryota</taxon>
        <taxon>Metazoa</taxon>
        <taxon>Ecdysozoa</taxon>
        <taxon>Arthropoda</taxon>
        <taxon>Hexapoda</taxon>
        <taxon>Insecta</taxon>
        <taxon>Pterygota</taxon>
        <taxon>Neoptera</taxon>
        <taxon>Endopterygota</taxon>
        <taxon>Diptera</taxon>
        <taxon>Brachycera</taxon>
        <taxon>Muscomorpha</taxon>
        <taxon>Hippoboscoidea</taxon>
        <taxon>Glossinidae</taxon>
        <taxon>Glossina</taxon>
    </lineage>
</organism>